<organism evidence="10">
    <name type="scientific">Neodiprion lecontei</name>
    <name type="common">Redheaded pine sawfly</name>
    <dbReference type="NCBI Taxonomy" id="441921"/>
    <lineage>
        <taxon>Eukaryota</taxon>
        <taxon>Metazoa</taxon>
        <taxon>Ecdysozoa</taxon>
        <taxon>Arthropoda</taxon>
        <taxon>Hexapoda</taxon>
        <taxon>Insecta</taxon>
        <taxon>Pterygota</taxon>
        <taxon>Neoptera</taxon>
        <taxon>Endopterygota</taxon>
        <taxon>Hymenoptera</taxon>
        <taxon>Tenthredinoidea</taxon>
        <taxon>Diprionidae</taxon>
        <taxon>Diprioninae</taxon>
        <taxon>Neodiprion</taxon>
    </lineage>
</organism>
<dbReference type="KEGG" id="nlo:107220143"/>
<evidence type="ECO:0000313" key="9">
    <source>
        <dbReference type="Proteomes" id="UP000829291"/>
    </source>
</evidence>
<dbReference type="InParanoid" id="A0A6J0BH21"/>
<dbReference type="InterPro" id="IPR011545">
    <property type="entry name" value="DEAD/DEAH_box_helicase_dom"/>
</dbReference>
<dbReference type="Gene3D" id="3.40.50.300">
    <property type="entry name" value="P-loop containing nucleotide triphosphate hydrolases"/>
    <property type="match status" value="2"/>
</dbReference>
<evidence type="ECO:0000256" key="4">
    <source>
        <dbReference type="ARBA" id="ARBA00022806"/>
    </source>
</evidence>
<dbReference type="PANTHER" id="PTHR18934:SF257">
    <property type="entry name" value="ATP-DEPENDENT RNA HELICASE DHX30"/>
    <property type="match status" value="1"/>
</dbReference>
<dbReference type="GeneID" id="107220143"/>
<dbReference type="InterPro" id="IPR002464">
    <property type="entry name" value="DNA/RNA_helicase_DEAH_CS"/>
</dbReference>
<evidence type="ECO:0000256" key="5">
    <source>
        <dbReference type="ARBA" id="ARBA00022840"/>
    </source>
</evidence>
<dbReference type="PROSITE" id="PS00690">
    <property type="entry name" value="DEAH_ATP_HELICASE"/>
    <property type="match status" value="1"/>
</dbReference>
<dbReference type="InterPro" id="IPR007502">
    <property type="entry name" value="Helicase-assoc_dom"/>
</dbReference>
<evidence type="ECO:0000256" key="1">
    <source>
        <dbReference type="ARBA" id="ARBA00012552"/>
    </source>
</evidence>
<keyword evidence="4 10" id="KW-0347">Helicase</keyword>
<dbReference type="GO" id="GO:0005737">
    <property type="term" value="C:cytoplasm"/>
    <property type="evidence" value="ECO:0007669"/>
    <property type="project" value="TreeGrafter"/>
</dbReference>
<dbReference type="PANTHER" id="PTHR18934">
    <property type="entry name" value="ATP-DEPENDENT RNA HELICASE"/>
    <property type="match status" value="1"/>
</dbReference>
<dbReference type="CDD" id="cd17917">
    <property type="entry name" value="DEXHc_RHA-like"/>
    <property type="match status" value="1"/>
</dbReference>
<accession>A0A6J0BH21</accession>
<dbReference type="InterPro" id="IPR001650">
    <property type="entry name" value="Helicase_C-like"/>
</dbReference>
<dbReference type="GO" id="GO:0002151">
    <property type="term" value="F:G-quadruplex RNA binding"/>
    <property type="evidence" value="ECO:0007669"/>
    <property type="project" value="TreeGrafter"/>
</dbReference>
<sequence length="1307" mass="149420">MLSIAKDSLKKSHNFYVYNKSFTCITSLRAKFTRHVEKTQCHESCAENVIRQPNHNTKQEVTMQSSSSHQQTMYDQKDFFTSAQRSHGKEIEQNILDVLLANLLKANGIDKQGTFLHKTMSHLMAVKLQAIRTTLEDNLKLPPSVLYVNRTIDRYKKHEIPYFKASKTEQFLRENDSRAMLLSKKLTKSPALNCINTFHTSALNRVSFDDEMNKKMHNQRSLAKDDNVDFNHQHEDHNDDFHFESVNWLKDESNNKFRPNDKLENDSLAEAMDSFVERTVRRRHVKRHSQTLHSGCSKEDQNKGMSDTAKKVTVSQEKLEKLYPDPRNAMNKIYSIVSTEFKDPKYMVKVNFESILPNKGKIRIWQATYNVLWPSEMSFTAIAKTKAAASSAASLKCLQHLVSNGNVKNGVPMVYGPNEINDIMNSPIRIEIRPKLIESVNQLLDRYSEDIAPLLRNSEAEPNNINSSQIEMIDSDEDIYEGEAISPTVTNMIQASDRLLDPLRATPLIQHSKATLDKRDMEMYQRLKARQTDSHINLPIMKYREDIIKQVEDQRVLVVKGEPGCGKSTQVPQFLLDHFTNHGKGTNCNIVITEPRRISAISLAKRVAAERNENLGDSIGYQVRLQSIPPSGPSGGILFCSTGILLRRLQNNPNLVGCSHVILDEAHERDLNTDVLIVLLNRALQRNPNLKLIIMSATINAGLFEKYFDCNTIMVPGFMHPVKMHFLEDIMRLGIRDITHQDMNLPNPSVNAEQLGKLVEWISKNKPNGAILCFLPGWSEILKVKRYLEERLSSNTHLILPVHSRLPHSDQLMIFNKAPYGIRKIILATNIAETSITIDDVVYVVDSCAHKEVRIHHDTGGCSIDNQWVSQGNINQRKGRAGRVQPGESYHFITKDKYESLDKFPLPEIMRAELHKAVLDCKTYTSEKAAEFFSQMPEPPKITSVQHAVNELIEIGALNKNEDLTALGKRIALFPVDPRLSKAMVYSAIFQCVNPIVTLTSILSSDVEIFMDRLYDKSPMRKIKAEFEPMSDHLALAWLFEQWNVYANQSQNEAYQFCKKAQLQFGRMMLLKDLKDLFGQHLAQCRMIGTYENWKDLGSHLNTNSTNDELVRGVLLAGLGRVLQRRDGEFKNGRFKKVKNVMLMQDGRRATLTPDSVNYNREKWPSPYLTYQRHVHSSERRTTLIRESSIISPLTVLLFTEGNIEAHNYRKNKVETTDVLLTFQDKKNVRLICSEETADLLLNLRSSLQNVVRYLIENQGLANCDENVRAIESFKKELFNLLCKILNEANGLDDQSEGSIRQAEEEW</sequence>
<feature type="domain" description="Helicase ATP-binding" evidence="7">
    <location>
        <begin position="548"/>
        <end position="717"/>
    </location>
</feature>
<evidence type="ECO:0000259" key="7">
    <source>
        <dbReference type="PROSITE" id="PS51192"/>
    </source>
</evidence>
<dbReference type="Pfam" id="PF00271">
    <property type="entry name" value="Helicase_C"/>
    <property type="match status" value="1"/>
</dbReference>
<keyword evidence="9" id="KW-1185">Reference proteome</keyword>
<feature type="region of interest" description="Disordered" evidence="6">
    <location>
        <begin position="283"/>
        <end position="313"/>
    </location>
</feature>
<dbReference type="SUPFAM" id="SSF52540">
    <property type="entry name" value="P-loop containing nucleoside triphosphate hydrolases"/>
    <property type="match status" value="1"/>
</dbReference>
<proteinExistence type="predicted"/>
<dbReference type="InterPro" id="IPR048333">
    <property type="entry name" value="HA2_WH"/>
</dbReference>
<keyword evidence="2" id="KW-0547">Nucleotide-binding</keyword>
<dbReference type="OrthoDB" id="5600252at2759"/>
<dbReference type="PROSITE" id="PS51194">
    <property type="entry name" value="HELICASE_CTER"/>
    <property type="match status" value="1"/>
</dbReference>
<dbReference type="SMART" id="SM00847">
    <property type="entry name" value="HA2"/>
    <property type="match status" value="1"/>
</dbReference>
<evidence type="ECO:0000313" key="10">
    <source>
        <dbReference type="RefSeq" id="XP_015514095.2"/>
    </source>
</evidence>
<dbReference type="PROSITE" id="PS51192">
    <property type="entry name" value="HELICASE_ATP_BIND_1"/>
    <property type="match status" value="1"/>
</dbReference>
<dbReference type="SMART" id="SM00487">
    <property type="entry name" value="DEXDc"/>
    <property type="match status" value="1"/>
</dbReference>
<dbReference type="InterPro" id="IPR027417">
    <property type="entry name" value="P-loop_NTPase"/>
</dbReference>
<evidence type="ECO:0000256" key="3">
    <source>
        <dbReference type="ARBA" id="ARBA00022801"/>
    </source>
</evidence>
<dbReference type="Proteomes" id="UP000829291">
    <property type="component" value="Chromosome 1"/>
</dbReference>
<dbReference type="GO" id="GO:0005634">
    <property type="term" value="C:nucleus"/>
    <property type="evidence" value="ECO:0007669"/>
    <property type="project" value="TreeGrafter"/>
</dbReference>
<dbReference type="GO" id="GO:0005524">
    <property type="term" value="F:ATP binding"/>
    <property type="evidence" value="ECO:0007669"/>
    <property type="project" value="UniProtKB-KW"/>
</dbReference>
<evidence type="ECO:0000256" key="2">
    <source>
        <dbReference type="ARBA" id="ARBA00022741"/>
    </source>
</evidence>
<dbReference type="GO" id="GO:0003724">
    <property type="term" value="F:RNA helicase activity"/>
    <property type="evidence" value="ECO:0007669"/>
    <property type="project" value="UniProtKB-EC"/>
</dbReference>
<evidence type="ECO:0000256" key="6">
    <source>
        <dbReference type="SAM" id="MobiDB-lite"/>
    </source>
</evidence>
<dbReference type="Pfam" id="PF04408">
    <property type="entry name" value="WHD_HA2"/>
    <property type="match status" value="1"/>
</dbReference>
<keyword evidence="5" id="KW-0067">ATP-binding</keyword>
<dbReference type="CDD" id="cd18791">
    <property type="entry name" value="SF2_C_RHA"/>
    <property type="match status" value="1"/>
</dbReference>
<dbReference type="Pfam" id="PF00270">
    <property type="entry name" value="DEAD"/>
    <property type="match status" value="1"/>
</dbReference>
<dbReference type="Pfam" id="PF21010">
    <property type="entry name" value="HA2_C"/>
    <property type="match status" value="1"/>
</dbReference>
<dbReference type="GO" id="GO:0016787">
    <property type="term" value="F:hydrolase activity"/>
    <property type="evidence" value="ECO:0007669"/>
    <property type="project" value="UniProtKB-KW"/>
</dbReference>
<feature type="domain" description="Helicase C-terminal" evidence="8">
    <location>
        <begin position="754"/>
        <end position="925"/>
    </location>
</feature>
<reference evidence="10" key="1">
    <citation type="submission" date="2025-08" db="UniProtKB">
        <authorList>
            <consortium name="RefSeq"/>
        </authorList>
    </citation>
    <scope>IDENTIFICATION</scope>
    <source>
        <tissue evidence="10">Thorax and Abdomen</tissue>
    </source>
</reference>
<dbReference type="Gene3D" id="3.30.160.20">
    <property type="match status" value="1"/>
</dbReference>
<dbReference type="GO" id="GO:0003678">
    <property type="term" value="F:DNA helicase activity"/>
    <property type="evidence" value="ECO:0007669"/>
    <property type="project" value="TreeGrafter"/>
</dbReference>
<keyword evidence="3" id="KW-0378">Hydrolase</keyword>
<evidence type="ECO:0000259" key="8">
    <source>
        <dbReference type="PROSITE" id="PS51194"/>
    </source>
</evidence>
<dbReference type="EC" id="3.6.4.13" evidence="1"/>
<dbReference type="RefSeq" id="XP_015514095.2">
    <property type="nucleotide sequence ID" value="XM_015658609.2"/>
</dbReference>
<name>A0A6J0BH21_NEOLC</name>
<dbReference type="SMART" id="SM00490">
    <property type="entry name" value="HELICc"/>
    <property type="match status" value="1"/>
</dbReference>
<dbReference type="InterPro" id="IPR014001">
    <property type="entry name" value="Helicase_ATP-bd"/>
</dbReference>
<dbReference type="Gene3D" id="1.20.120.1080">
    <property type="match status" value="1"/>
</dbReference>
<gene>
    <name evidence="10" type="primary">LOC107220143</name>
</gene>
<protein>
    <recommendedName>
        <fullName evidence="1">RNA helicase</fullName>
        <ecNumber evidence="1">3.6.4.13</ecNumber>
    </recommendedName>
</protein>